<dbReference type="Proteomes" id="UP001214301">
    <property type="component" value="Chromosome"/>
</dbReference>
<name>A0ABY7R3E4_9PSED</name>
<evidence type="ECO:0000313" key="1">
    <source>
        <dbReference type="EMBL" id="WCH98257.1"/>
    </source>
</evidence>
<dbReference type="RefSeq" id="WP_156311146.1">
    <property type="nucleotide sequence ID" value="NZ_CP116669.1"/>
</dbReference>
<gene>
    <name evidence="1" type="ORF">PMC74_15900</name>
</gene>
<sequence>MTFLALTRSSAARAALDLTDVENIKADTSMPNTYRPLRVGSGHLRPTAIDPTLTFDNRP</sequence>
<accession>A0ABY7R3E4</accession>
<keyword evidence="2" id="KW-1185">Reference proteome</keyword>
<organism evidence="1 2">
    <name type="scientific">Pseudomonas capeferrum</name>
    <dbReference type="NCBI Taxonomy" id="1495066"/>
    <lineage>
        <taxon>Bacteria</taxon>
        <taxon>Pseudomonadati</taxon>
        <taxon>Pseudomonadota</taxon>
        <taxon>Gammaproteobacteria</taxon>
        <taxon>Pseudomonadales</taxon>
        <taxon>Pseudomonadaceae</taxon>
        <taxon>Pseudomonas</taxon>
    </lineage>
</organism>
<proteinExistence type="predicted"/>
<evidence type="ECO:0000313" key="2">
    <source>
        <dbReference type="Proteomes" id="UP001214301"/>
    </source>
</evidence>
<reference evidence="1 2" key="1">
    <citation type="journal article" date="2020" name="Front. Microbiol.">
        <title>Toward Biorecycling: Isolation of a Soil Bacterium That Grows on a Polyurethane Oligomer and Monomer.</title>
        <authorList>
            <person name="Espinosa M.J.C."/>
            <person name="Blanco A.C."/>
            <person name="Schmidgall T."/>
            <person name="Atanasoff-Kardjalieff A.K."/>
            <person name="Kappelmeyer U."/>
            <person name="Tischler D."/>
            <person name="Pieper D.H."/>
            <person name="Heipieper H.J."/>
            <person name="Eberlein C."/>
        </authorList>
    </citation>
    <scope>NUCLEOTIDE SEQUENCE [LARGE SCALE GENOMIC DNA]</scope>
    <source>
        <strain evidence="1 2">TDA1</strain>
    </source>
</reference>
<dbReference type="EMBL" id="CP116669">
    <property type="protein sequence ID" value="WCH98257.1"/>
    <property type="molecule type" value="Genomic_DNA"/>
</dbReference>
<protein>
    <submittedName>
        <fullName evidence="1">Uncharacterized protein</fullName>
    </submittedName>
</protein>